<feature type="compositionally biased region" description="Basic and acidic residues" evidence="6">
    <location>
        <begin position="1"/>
        <end position="12"/>
    </location>
</feature>
<evidence type="ECO:0000256" key="2">
    <source>
        <dbReference type="ARBA" id="ARBA00022475"/>
    </source>
</evidence>
<dbReference type="AlphaFoldDB" id="A0A918L4N9"/>
<evidence type="ECO:0000313" key="9">
    <source>
        <dbReference type="EMBL" id="GGR97236.1"/>
    </source>
</evidence>
<feature type="transmembrane region" description="Helical" evidence="7">
    <location>
        <begin position="359"/>
        <end position="377"/>
    </location>
</feature>
<keyword evidence="3 7" id="KW-0812">Transmembrane</keyword>
<feature type="transmembrane region" description="Helical" evidence="7">
    <location>
        <begin position="303"/>
        <end position="323"/>
    </location>
</feature>
<dbReference type="EMBL" id="BMTL01000016">
    <property type="protein sequence ID" value="GGR97236.1"/>
    <property type="molecule type" value="Genomic_DNA"/>
</dbReference>
<sequence>MTDHQHAADAVHDGGAAPDAAAPSSGASRAAGDQPRAHGQHGQRGAREEHGLTAAEAAAAEATAAAAAADTGADAGRGAGGAKAPGLPSRFRRDREQKMLAGVCAGLGRQCDMDPVIFRITLAVLSATGGIGLIFYGFAWLFVPYADDGENEVRKLLTGRVDGQALTAVLFALVGCGVFLSMLRNGSVLTFAVVVSLLLAGAGYWSRHRDSADPDPLAVQAVADAPPEAQAPPVPAAYPSWWRDPIVKDGTHDGGTGYLWGPSGSRGRDFMADVDVELTGHRRHEDIRTPREPYAGPSGPRWIGGWLFLLALLTGGLVTRLTWHGHPLGASLQAGLAAALIVLGAGIAVSSFLGRTGAGSVFLAIVTAGLLAGTVVLPRNIGTHWTDTTWRPTTAAEVRADYELGTGKGTLDLSRLDLAKGQTVSADAEVGAGRLRVLLPPDVTVRMRIDVGLGDVQLPGDDKKDVDVQPGRHKEVTLRPASGQADAGTIDLDLRVGVGQAEVARAAS</sequence>
<feature type="region of interest" description="Disordered" evidence="6">
    <location>
        <begin position="1"/>
        <end position="58"/>
    </location>
</feature>
<evidence type="ECO:0000313" key="10">
    <source>
        <dbReference type="Proteomes" id="UP000606194"/>
    </source>
</evidence>
<dbReference type="PANTHER" id="PTHR33885">
    <property type="entry name" value="PHAGE SHOCK PROTEIN C"/>
    <property type="match status" value="1"/>
</dbReference>
<dbReference type="PANTHER" id="PTHR33885:SF3">
    <property type="entry name" value="PHAGE SHOCK PROTEIN C"/>
    <property type="match status" value="1"/>
</dbReference>
<comment type="caution">
    <text evidence="9">The sequence shown here is derived from an EMBL/GenBank/DDBJ whole genome shotgun (WGS) entry which is preliminary data.</text>
</comment>
<name>A0A918L4N9_9ACTN</name>
<dbReference type="GO" id="GO:0005886">
    <property type="term" value="C:plasma membrane"/>
    <property type="evidence" value="ECO:0007669"/>
    <property type="project" value="UniProtKB-SubCell"/>
</dbReference>
<feature type="transmembrane region" description="Helical" evidence="7">
    <location>
        <begin position="163"/>
        <end position="181"/>
    </location>
</feature>
<feature type="compositionally biased region" description="Low complexity" evidence="6">
    <location>
        <begin position="13"/>
        <end position="33"/>
    </location>
</feature>
<feature type="transmembrane region" description="Helical" evidence="7">
    <location>
        <begin position="335"/>
        <end position="353"/>
    </location>
</feature>
<dbReference type="InterPro" id="IPR052027">
    <property type="entry name" value="PspC"/>
</dbReference>
<evidence type="ECO:0000256" key="5">
    <source>
        <dbReference type="ARBA" id="ARBA00023136"/>
    </source>
</evidence>
<feature type="domain" description="Phage shock protein PspC N-terminal" evidence="8">
    <location>
        <begin position="90"/>
        <end position="145"/>
    </location>
</feature>
<evidence type="ECO:0000259" key="8">
    <source>
        <dbReference type="Pfam" id="PF04024"/>
    </source>
</evidence>
<keyword evidence="10" id="KW-1185">Reference proteome</keyword>
<dbReference type="Pfam" id="PF04024">
    <property type="entry name" value="PspC"/>
    <property type="match status" value="1"/>
</dbReference>
<dbReference type="Proteomes" id="UP000606194">
    <property type="component" value="Unassembled WGS sequence"/>
</dbReference>
<protein>
    <submittedName>
        <fullName evidence="9">Membrane protein</fullName>
    </submittedName>
</protein>
<accession>A0A918L4N9</accession>
<organism evidence="9 10">
    <name type="scientific">Streptomyces humidus</name>
    <dbReference type="NCBI Taxonomy" id="52259"/>
    <lineage>
        <taxon>Bacteria</taxon>
        <taxon>Bacillati</taxon>
        <taxon>Actinomycetota</taxon>
        <taxon>Actinomycetes</taxon>
        <taxon>Kitasatosporales</taxon>
        <taxon>Streptomycetaceae</taxon>
        <taxon>Streptomyces</taxon>
    </lineage>
</organism>
<proteinExistence type="predicted"/>
<evidence type="ECO:0000256" key="7">
    <source>
        <dbReference type="SAM" id="Phobius"/>
    </source>
</evidence>
<feature type="transmembrane region" description="Helical" evidence="7">
    <location>
        <begin position="188"/>
        <end position="206"/>
    </location>
</feature>
<evidence type="ECO:0000256" key="6">
    <source>
        <dbReference type="SAM" id="MobiDB-lite"/>
    </source>
</evidence>
<evidence type="ECO:0000256" key="1">
    <source>
        <dbReference type="ARBA" id="ARBA00004162"/>
    </source>
</evidence>
<dbReference type="RefSeq" id="WP_229878194.1">
    <property type="nucleotide sequence ID" value="NZ_BMTL01000016.1"/>
</dbReference>
<comment type="subcellular location">
    <subcellularLocation>
        <location evidence="1">Cell membrane</location>
        <topology evidence="1">Single-pass membrane protein</topology>
    </subcellularLocation>
</comment>
<feature type="region of interest" description="Disordered" evidence="6">
    <location>
        <begin position="71"/>
        <end position="91"/>
    </location>
</feature>
<evidence type="ECO:0000256" key="3">
    <source>
        <dbReference type="ARBA" id="ARBA00022692"/>
    </source>
</evidence>
<reference evidence="9" key="1">
    <citation type="journal article" date="2014" name="Int. J. Syst. Evol. Microbiol.">
        <title>Complete genome sequence of Corynebacterium casei LMG S-19264T (=DSM 44701T), isolated from a smear-ripened cheese.</title>
        <authorList>
            <consortium name="US DOE Joint Genome Institute (JGI-PGF)"/>
            <person name="Walter F."/>
            <person name="Albersmeier A."/>
            <person name="Kalinowski J."/>
            <person name="Ruckert C."/>
        </authorList>
    </citation>
    <scope>NUCLEOTIDE SEQUENCE</scope>
    <source>
        <strain evidence="9">JCM 4386</strain>
    </source>
</reference>
<reference evidence="9" key="2">
    <citation type="submission" date="2020-09" db="EMBL/GenBank/DDBJ databases">
        <authorList>
            <person name="Sun Q."/>
            <person name="Ohkuma M."/>
        </authorList>
    </citation>
    <scope>NUCLEOTIDE SEQUENCE</scope>
    <source>
        <strain evidence="9">JCM 4386</strain>
    </source>
</reference>
<gene>
    <name evidence="9" type="ORF">GCM10010269_40060</name>
</gene>
<dbReference type="InterPro" id="IPR007168">
    <property type="entry name" value="Phageshock_PspC_N"/>
</dbReference>
<keyword evidence="4 7" id="KW-1133">Transmembrane helix</keyword>
<keyword evidence="2" id="KW-1003">Cell membrane</keyword>
<keyword evidence="5 7" id="KW-0472">Membrane</keyword>
<evidence type="ECO:0000256" key="4">
    <source>
        <dbReference type="ARBA" id="ARBA00022989"/>
    </source>
</evidence>
<feature type="transmembrane region" description="Helical" evidence="7">
    <location>
        <begin position="116"/>
        <end position="143"/>
    </location>
</feature>